<dbReference type="AlphaFoldDB" id="A0A381UBD0"/>
<dbReference type="EMBL" id="UINC01006109">
    <property type="protein sequence ID" value="SVA25542.1"/>
    <property type="molecule type" value="Genomic_DNA"/>
</dbReference>
<evidence type="ECO:0000256" key="3">
    <source>
        <dbReference type="ARBA" id="ARBA00006247"/>
    </source>
</evidence>
<keyword evidence="4" id="KW-0479">Metal-binding</keyword>
<dbReference type="NCBIfam" id="NF005306">
    <property type="entry name" value="PRK06837.1"/>
    <property type="match status" value="1"/>
</dbReference>
<evidence type="ECO:0000256" key="2">
    <source>
        <dbReference type="ARBA" id="ARBA00001947"/>
    </source>
</evidence>
<dbReference type="InterPro" id="IPR033687">
    <property type="entry name" value="YodQ-like"/>
</dbReference>
<organism evidence="9">
    <name type="scientific">marine metagenome</name>
    <dbReference type="NCBI Taxonomy" id="408172"/>
    <lineage>
        <taxon>unclassified sequences</taxon>
        <taxon>metagenomes</taxon>
        <taxon>ecological metagenomes</taxon>
    </lineage>
</organism>
<keyword evidence="5" id="KW-0378">Hydrolase</keyword>
<dbReference type="PANTHER" id="PTHR43808">
    <property type="entry name" value="ACETYLORNITHINE DEACETYLASE"/>
    <property type="match status" value="1"/>
</dbReference>
<dbReference type="InterPro" id="IPR036264">
    <property type="entry name" value="Bact_exopeptidase_dim_dom"/>
</dbReference>
<name>A0A381UBD0_9ZZZZ</name>
<dbReference type="InterPro" id="IPR050072">
    <property type="entry name" value="Peptidase_M20A"/>
</dbReference>
<dbReference type="PANTHER" id="PTHR43808:SF25">
    <property type="entry name" value="PEPTIDASE M20 DIMERISATION DOMAIN-CONTAINING PROTEIN"/>
    <property type="match status" value="1"/>
</dbReference>
<evidence type="ECO:0000313" key="9">
    <source>
        <dbReference type="EMBL" id="SVA25542.1"/>
    </source>
</evidence>
<comment type="similarity">
    <text evidence="3">Belongs to the peptidase M20A family.</text>
</comment>
<dbReference type="Gene3D" id="3.30.70.360">
    <property type="match status" value="1"/>
</dbReference>
<keyword evidence="6" id="KW-0862">Zinc</keyword>
<feature type="domain" description="Peptidase M20 dimerisation" evidence="8">
    <location>
        <begin position="212"/>
        <end position="323"/>
    </location>
</feature>
<evidence type="ECO:0000256" key="6">
    <source>
        <dbReference type="ARBA" id="ARBA00022833"/>
    </source>
</evidence>
<protein>
    <recommendedName>
        <fullName evidence="8">Peptidase M20 dimerisation domain-containing protein</fullName>
    </recommendedName>
</protein>
<dbReference type="InterPro" id="IPR010182">
    <property type="entry name" value="ArgE/DapE"/>
</dbReference>
<dbReference type="GO" id="GO:0046872">
    <property type="term" value="F:metal ion binding"/>
    <property type="evidence" value="ECO:0007669"/>
    <property type="project" value="UniProtKB-KW"/>
</dbReference>
<dbReference type="InterPro" id="IPR002933">
    <property type="entry name" value="Peptidase_M20"/>
</dbReference>
<evidence type="ECO:0000256" key="7">
    <source>
        <dbReference type="ARBA" id="ARBA00023285"/>
    </source>
</evidence>
<dbReference type="GO" id="GO:0016787">
    <property type="term" value="F:hydrolase activity"/>
    <property type="evidence" value="ECO:0007669"/>
    <property type="project" value="UniProtKB-KW"/>
</dbReference>
<gene>
    <name evidence="9" type="ORF">METZ01_LOCUS78396</name>
</gene>
<dbReference type="NCBIfam" id="TIGR01910">
    <property type="entry name" value="DapE-ArgE"/>
    <property type="match status" value="1"/>
</dbReference>
<evidence type="ECO:0000256" key="1">
    <source>
        <dbReference type="ARBA" id="ARBA00001941"/>
    </source>
</evidence>
<dbReference type="SUPFAM" id="SSF53187">
    <property type="entry name" value="Zn-dependent exopeptidases"/>
    <property type="match status" value="1"/>
</dbReference>
<comment type="cofactor">
    <cofactor evidence="2">
        <name>Zn(2+)</name>
        <dbReference type="ChEBI" id="CHEBI:29105"/>
    </cofactor>
</comment>
<dbReference type="InterPro" id="IPR011650">
    <property type="entry name" value="Peptidase_M20_dimer"/>
</dbReference>
<dbReference type="Gene3D" id="3.40.630.10">
    <property type="entry name" value="Zn peptidases"/>
    <property type="match status" value="1"/>
</dbReference>
<proteinExistence type="inferred from homology"/>
<comment type="cofactor">
    <cofactor evidence="1">
        <name>Co(2+)</name>
        <dbReference type="ChEBI" id="CHEBI:48828"/>
    </cofactor>
</comment>
<sequence length="436" mass="47799">MANDSSSGPINADLSQKILDEVAVGFDDQLRFTMDLMRHPSLRGQEHTAQNAFYDALEARGYEMDRWAIDVAEIENHPGFSPVKVDYKNALNVVGTHHHTEAKGRSLILNGHIDVVPTGPLGMWTSPPFEPHIAGDWLYGRGGADMKSGLCANVFALDALRRLGFQPAARVHVQSVTEEECTGNGALSALVRGYRAEAALIPEPEENMLVRANAGVIWFQVHVRGRPFHVREAGRGSNAIEAAYTLMGALKELETEWNSRRADYPYFSELDHPININVGKIAGGDWASSVPAWCTLEVRTAIYPGVDPRDAAQEIEACLQAKSRVDAFLSENPPEVEYNGFFARGYVLEEGSDAEQVLGQAHAASFGSSLESFVTPGYLDGRVFVLYDECPCLVYGPVSHDIHAFDERVSLASLQRVTGTIALFISNWCGLEPVKP</sequence>
<dbReference type="Pfam" id="PF01546">
    <property type="entry name" value="Peptidase_M20"/>
    <property type="match status" value="1"/>
</dbReference>
<evidence type="ECO:0000256" key="4">
    <source>
        <dbReference type="ARBA" id="ARBA00022723"/>
    </source>
</evidence>
<accession>A0A381UBD0</accession>
<evidence type="ECO:0000256" key="5">
    <source>
        <dbReference type="ARBA" id="ARBA00022801"/>
    </source>
</evidence>
<reference evidence="9" key="1">
    <citation type="submission" date="2018-05" db="EMBL/GenBank/DDBJ databases">
        <authorList>
            <person name="Lanie J.A."/>
            <person name="Ng W.-L."/>
            <person name="Kazmierczak K.M."/>
            <person name="Andrzejewski T.M."/>
            <person name="Davidsen T.M."/>
            <person name="Wayne K.J."/>
            <person name="Tettelin H."/>
            <person name="Glass J.I."/>
            <person name="Rusch D."/>
            <person name="Podicherti R."/>
            <person name="Tsui H.-C.T."/>
            <person name="Winkler M.E."/>
        </authorList>
    </citation>
    <scope>NUCLEOTIDE SEQUENCE</scope>
</reference>
<dbReference type="SUPFAM" id="SSF55031">
    <property type="entry name" value="Bacterial exopeptidase dimerisation domain"/>
    <property type="match status" value="1"/>
</dbReference>
<dbReference type="Pfam" id="PF07687">
    <property type="entry name" value="M20_dimer"/>
    <property type="match status" value="1"/>
</dbReference>
<evidence type="ECO:0000259" key="8">
    <source>
        <dbReference type="Pfam" id="PF07687"/>
    </source>
</evidence>
<dbReference type="CDD" id="cd03895">
    <property type="entry name" value="M20_ArgE_DapE-like"/>
    <property type="match status" value="1"/>
</dbReference>
<keyword evidence="7" id="KW-0170">Cobalt</keyword>